<protein>
    <submittedName>
        <fullName evidence="2">Rubrerythrin</fullName>
    </submittedName>
</protein>
<accession>A0A1P8F6T0</accession>
<dbReference type="GO" id="GO:0046872">
    <property type="term" value="F:metal ion binding"/>
    <property type="evidence" value="ECO:0007669"/>
    <property type="project" value="InterPro"/>
</dbReference>
<dbReference type="InterPro" id="IPR012347">
    <property type="entry name" value="Ferritin-like"/>
</dbReference>
<organism evidence="2 3">
    <name type="scientific">Dehalogenimonas formicexedens</name>
    <dbReference type="NCBI Taxonomy" id="1839801"/>
    <lineage>
        <taxon>Bacteria</taxon>
        <taxon>Bacillati</taxon>
        <taxon>Chloroflexota</taxon>
        <taxon>Dehalococcoidia</taxon>
        <taxon>Dehalococcoidales</taxon>
        <taxon>Dehalococcoidaceae</taxon>
        <taxon>Dehalogenimonas</taxon>
    </lineage>
</organism>
<reference evidence="3" key="1">
    <citation type="submission" date="2016-11" db="EMBL/GenBank/DDBJ databases">
        <title>Dehalogenimonas formicexedens sp. nov., a chlorinated alkane respiring bacterium isolated from contaminated groundwater.</title>
        <authorList>
            <person name="Key T.A."/>
            <person name="Bowman K.S."/>
            <person name="Lee I."/>
            <person name="Chun J."/>
            <person name="Albuquerque L."/>
            <person name="da Costa M.S."/>
            <person name="Rainey F.A."/>
            <person name="Moe W.M."/>
        </authorList>
    </citation>
    <scope>NUCLEOTIDE SEQUENCE [LARGE SCALE GENOMIC DNA]</scope>
    <source>
        <strain evidence="3">NSZ-14</strain>
    </source>
</reference>
<dbReference type="SUPFAM" id="SSF47240">
    <property type="entry name" value="Ferritin-like"/>
    <property type="match status" value="1"/>
</dbReference>
<dbReference type="AlphaFoldDB" id="A0A1P8F6T0"/>
<dbReference type="STRING" id="1839801.Dform_00792"/>
<dbReference type="RefSeq" id="WP_076003872.1">
    <property type="nucleotide sequence ID" value="NZ_CP018258.1"/>
</dbReference>
<evidence type="ECO:0000259" key="1">
    <source>
        <dbReference type="Pfam" id="PF02915"/>
    </source>
</evidence>
<dbReference type="GO" id="GO:0016491">
    <property type="term" value="F:oxidoreductase activity"/>
    <property type="evidence" value="ECO:0007669"/>
    <property type="project" value="InterPro"/>
</dbReference>
<evidence type="ECO:0000313" key="3">
    <source>
        <dbReference type="Proteomes" id="UP000185934"/>
    </source>
</evidence>
<dbReference type="KEGG" id="dfo:Dform_00792"/>
<keyword evidence="3" id="KW-1185">Reference proteome</keyword>
<dbReference type="OrthoDB" id="161619at2"/>
<evidence type="ECO:0000313" key="2">
    <source>
        <dbReference type="EMBL" id="APV44140.1"/>
    </source>
</evidence>
<dbReference type="Proteomes" id="UP000185934">
    <property type="component" value="Chromosome"/>
</dbReference>
<gene>
    <name evidence="2" type="ORF">Dform_00792</name>
</gene>
<dbReference type="Pfam" id="PF02915">
    <property type="entry name" value="Rubrerythrin"/>
    <property type="match status" value="1"/>
</dbReference>
<feature type="domain" description="Rubrerythrin diiron-binding" evidence="1">
    <location>
        <begin position="7"/>
        <end position="143"/>
    </location>
</feature>
<dbReference type="InterPro" id="IPR009078">
    <property type="entry name" value="Ferritin-like_SF"/>
</dbReference>
<dbReference type="InterPro" id="IPR003251">
    <property type="entry name" value="Rr_diiron-bd_dom"/>
</dbReference>
<name>A0A1P8F6T0_9CHLR</name>
<dbReference type="EMBL" id="CP018258">
    <property type="protein sequence ID" value="APV44140.1"/>
    <property type="molecule type" value="Genomic_DNA"/>
</dbReference>
<dbReference type="Gene3D" id="1.20.1260.10">
    <property type="match status" value="1"/>
</dbReference>
<sequence length="151" mass="16700">MNAELSEILETAMLKEVASAAMYRQAVTLAPEPAVATLLEELAEEEGHHLAVLKNLNSENVRYTPVLPSRIVDLKLTDHLKGPSELPGAELTEALLFAIKREADSVGFYTSLMGLFSDEGAKNLCQALAWQEMAHKAKLELLYDRIVYTED</sequence>
<proteinExistence type="predicted"/>